<protein>
    <submittedName>
        <fullName evidence="1">(Mediterranean fruit fly) hypothetical protein</fullName>
    </submittedName>
</protein>
<accession>A0A811UVH4</accession>
<dbReference type="EMBL" id="CAJHJT010000023">
    <property type="protein sequence ID" value="CAD7001053.1"/>
    <property type="molecule type" value="Genomic_DNA"/>
</dbReference>
<organism evidence="1 2">
    <name type="scientific">Ceratitis capitata</name>
    <name type="common">Mediterranean fruit fly</name>
    <name type="synonym">Tephritis capitata</name>
    <dbReference type="NCBI Taxonomy" id="7213"/>
    <lineage>
        <taxon>Eukaryota</taxon>
        <taxon>Metazoa</taxon>
        <taxon>Ecdysozoa</taxon>
        <taxon>Arthropoda</taxon>
        <taxon>Hexapoda</taxon>
        <taxon>Insecta</taxon>
        <taxon>Pterygota</taxon>
        <taxon>Neoptera</taxon>
        <taxon>Endopterygota</taxon>
        <taxon>Diptera</taxon>
        <taxon>Brachycera</taxon>
        <taxon>Muscomorpha</taxon>
        <taxon>Tephritoidea</taxon>
        <taxon>Tephritidae</taxon>
        <taxon>Ceratitis</taxon>
        <taxon>Ceratitis</taxon>
    </lineage>
</organism>
<evidence type="ECO:0000313" key="2">
    <source>
        <dbReference type="Proteomes" id="UP000606786"/>
    </source>
</evidence>
<dbReference type="AlphaFoldDB" id="A0A811UVH4"/>
<name>A0A811UVH4_CERCA</name>
<evidence type="ECO:0000313" key="1">
    <source>
        <dbReference type="EMBL" id="CAD7001053.1"/>
    </source>
</evidence>
<keyword evidence="2" id="KW-1185">Reference proteome</keyword>
<gene>
    <name evidence="1" type="ORF">CCAP1982_LOCUS9525</name>
</gene>
<comment type="caution">
    <text evidence="1">The sequence shown here is derived from an EMBL/GenBank/DDBJ whole genome shotgun (WGS) entry which is preliminary data.</text>
</comment>
<proteinExistence type="predicted"/>
<feature type="non-terminal residue" evidence="1">
    <location>
        <position position="93"/>
    </location>
</feature>
<sequence>MALKLKDNQYTKNEKEQALGLLQTHFSVSTTEITTNNAENQNPDKDTWLLAQKIINYSSVELAINSFKKFKSPGIDGIWSAQLQNGEQIISAL</sequence>
<reference evidence="1" key="1">
    <citation type="submission" date="2020-11" db="EMBL/GenBank/DDBJ databases">
        <authorList>
            <person name="Whitehead M."/>
        </authorList>
    </citation>
    <scope>NUCLEOTIDE SEQUENCE</scope>
    <source>
        <strain evidence="1">EGII</strain>
    </source>
</reference>
<dbReference type="Proteomes" id="UP000606786">
    <property type="component" value="Unassembled WGS sequence"/>
</dbReference>